<protein>
    <submittedName>
        <fullName evidence="2">Short-chain dehydrogenase/reductase</fullName>
    </submittedName>
</protein>
<dbReference type="InterPro" id="IPR002347">
    <property type="entry name" value="SDR_fam"/>
</dbReference>
<sequence length="344" mass="37991">MTSLSTVRAHNATLRSRLGPGLVAVFAGGTSGIGETTARELVRNVDAPKVYIIGRNQTQANRIIDEFKQISPNGQYHFIAGDLARLREVDRVCEKLKEKESRINLLVLSQGILRPGGPNYVGEGLDMKMSLHYYSRMRMLTNLLPQLRAAGDSKDNGGLARVISCLAAGREFDRLDYDDLSLKHNYGVLPAEGHACTMTSLALEHLAAKNPQVSFVHKFPGIVRTNILRSLHPVLRYSGDALMATVGRLFTVDVTESGERFLYTATSDRYPPKNLAGTVKPEDGEVEIGTTGERGTGAYPVAWNDKRTMNDKAMKKHREIGGADKVWDHTMEVFDTICVKGQEY</sequence>
<dbReference type="OrthoDB" id="2898509at2759"/>
<organism evidence="2 3">
    <name type="scientific">Ascosphaera apis ARSEF 7405</name>
    <dbReference type="NCBI Taxonomy" id="392613"/>
    <lineage>
        <taxon>Eukaryota</taxon>
        <taxon>Fungi</taxon>
        <taxon>Dikarya</taxon>
        <taxon>Ascomycota</taxon>
        <taxon>Pezizomycotina</taxon>
        <taxon>Eurotiomycetes</taxon>
        <taxon>Eurotiomycetidae</taxon>
        <taxon>Onygenales</taxon>
        <taxon>Ascosphaeraceae</taxon>
        <taxon>Ascosphaera</taxon>
    </lineage>
</organism>
<evidence type="ECO:0000256" key="1">
    <source>
        <dbReference type="ARBA" id="ARBA00023002"/>
    </source>
</evidence>
<dbReference type="Pfam" id="PF00106">
    <property type="entry name" value="adh_short"/>
    <property type="match status" value="1"/>
</dbReference>
<dbReference type="Gene3D" id="3.40.50.720">
    <property type="entry name" value="NAD(P)-binding Rossmann-like Domain"/>
    <property type="match status" value="1"/>
</dbReference>
<keyword evidence="3" id="KW-1185">Reference proteome</keyword>
<dbReference type="InterPro" id="IPR052228">
    <property type="entry name" value="Sec_Metab_Biosynth_Oxidored"/>
</dbReference>
<dbReference type="EMBL" id="AZGZ01000003">
    <property type="protein sequence ID" value="KZZ96239.1"/>
    <property type="molecule type" value="Genomic_DNA"/>
</dbReference>
<reference evidence="2 3" key="1">
    <citation type="journal article" date="2016" name="Genome Biol. Evol.">
        <title>Divergent and convergent evolution of fungal pathogenicity.</title>
        <authorList>
            <person name="Shang Y."/>
            <person name="Xiao G."/>
            <person name="Zheng P."/>
            <person name="Cen K."/>
            <person name="Zhan S."/>
            <person name="Wang C."/>
        </authorList>
    </citation>
    <scope>NUCLEOTIDE SEQUENCE [LARGE SCALE GENOMIC DNA]</scope>
    <source>
        <strain evidence="2 3">ARSEF 7405</strain>
    </source>
</reference>
<dbReference type="SUPFAM" id="SSF51735">
    <property type="entry name" value="NAD(P)-binding Rossmann-fold domains"/>
    <property type="match status" value="1"/>
</dbReference>
<dbReference type="Proteomes" id="UP000242877">
    <property type="component" value="Unassembled WGS sequence"/>
</dbReference>
<evidence type="ECO:0000313" key="2">
    <source>
        <dbReference type="EMBL" id="KZZ96239.1"/>
    </source>
</evidence>
<comment type="caution">
    <text evidence="2">The sequence shown here is derived from an EMBL/GenBank/DDBJ whole genome shotgun (WGS) entry which is preliminary data.</text>
</comment>
<dbReference type="AlphaFoldDB" id="A0A168C7F2"/>
<proteinExistence type="predicted"/>
<evidence type="ECO:0000313" key="3">
    <source>
        <dbReference type="Proteomes" id="UP000242877"/>
    </source>
</evidence>
<gene>
    <name evidence="2" type="ORF">AAP_01012</name>
</gene>
<accession>A0A168C7F2</accession>
<dbReference type="GO" id="GO:0016491">
    <property type="term" value="F:oxidoreductase activity"/>
    <property type="evidence" value="ECO:0007669"/>
    <property type="project" value="UniProtKB-KW"/>
</dbReference>
<dbReference type="InterPro" id="IPR036291">
    <property type="entry name" value="NAD(P)-bd_dom_sf"/>
</dbReference>
<keyword evidence="1" id="KW-0560">Oxidoreductase</keyword>
<dbReference type="PANTHER" id="PTHR47534:SF3">
    <property type="entry name" value="ALCOHOL DEHYDROGENASE-LIKE C-TERMINAL DOMAIN-CONTAINING PROTEIN"/>
    <property type="match status" value="1"/>
</dbReference>
<dbReference type="PANTHER" id="PTHR47534">
    <property type="entry name" value="YALI0E05731P"/>
    <property type="match status" value="1"/>
</dbReference>
<name>A0A168C7F2_9EURO</name>
<dbReference type="VEuPathDB" id="FungiDB:AAP_01012"/>